<keyword evidence="9" id="KW-0804">Transcription</keyword>
<dbReference type="InterPro" id="IPR036093">
    <property type="entry name" value="NAC_dom_sf"/>
</dbReference>
<evidence type="ECO:0000256" key="10">
    <source>
        <dbReference type="ARBA" id="ARBA00023242"/>
    </source>
</evidence>
<dbReference type="GO" id="GO:0006355">
    <property type="term" value="P:regulation of DNA-templated transcription"/>
    <property type="evidence" value="ECO:0007669"/>
    <property type="project" value="InterPro"/>
</dbReference>
<feature type="domain" description="NAC" evidence="12">
    <location>
        <begin position="9"/>
        <end position="159"/>
    </location>
</feature>
<keyword evidence="10" id="KW-0539">Nucleus</keyword>
<evidence type="ECO:0000256" key="8">
    <source>
        <dbReference type="ARBA" id="ARBA00023159"/>
    </source>
</evidence>
<dbReference type="GO" id="GO:0000976">
    <property type="term" value="F:transcription cis-regulatory region binding"/>
    <property type="evidence" value="ECO:0007669"/>
    <property type="project" value="UniProtKB-ARBA"/>
</dbReference>
<evidence type="ECO:0000256" key="7">
    <source>
        <dbReference type="ARBA" id="ARBA00023136"/>
    </source>
</evidence>
<evidence type="ECO:0000256" key="1">
    <source>
        <dbReference type="ARBA" id="ARBA00004123"/>
    </source>
</evidence>
<protein>
    <recommendedName>
        <fullName evidence="12">NAC domain-containing protein</fullName>
    </recommendedName>
</protein>
<comment type="subcellular location">
    <subcellularLocation>
        <location evidence="2">Membrane</location>
        <topology evidence="2">Single-pass membrane protein</topology>
    </subcellularLocation>
    <subcellularLocation>
        <location evidence="1">Nucleus</location>
    </subcellularLocation>
</comment>
<keyword evidence="8" id="KW-0010">Activator</keyword>
<sequence>MAVLSLNSLPLGFRFRPTDEELVNYYLRLKINGKHTEVRVIREVDVCKWEPWDLPDLSVIVTQDPEWFFFCPLDRKYPNGSRLNRATKAGYWKATGRDRMIKSRRNKIGMKKTLVFYKGRAPRGKRTHWVMHEYRTTLDELDGTRPGQSAFVLCRLFKKDGIIIEGSNGDVQSELEIAQESPISEEQVEMNPADPNSCLDDSSRNAIAVTGSPIQCENDNSGYQVGEVPPTEVDWQLEEGLRLICDPIPGPPDCPLFSPIHTQIPLDMRPSYMYYDVGDGCSAAELQYGSNEPDAYDDFLNSILISPDEHSGHEAGNQNNSTIECESPNSAAFVEVAQGQLDHQGAHLEMEAPPGGCFSLISEQHLYSSGTGQSYNMLNSGQNSSNCVNPSSSTDNGTSAIIIRARRPQNQPETKNIVTQGLAPRRIRLQCAVEFRPSYYRKTSSDWSCEDEDHESKPFISKEVEAVEEDTIAGSDAASTVTDESCEISPSKFPEKSSLTSESNISVITSQFTKSTAAHQRNRPFRVMFRVAGILVFFLVLARMWNV</sequence>
<dbReference type="GO" id="GO:0016020">
    <property type="term" value="C:membrane"/>
    <property type="evidence" value="ECO:0007669"/>
    <property type="project" value="UniProtKB-SubCell"/>
</dbReference>
<name>A0AAV5KLH3_9ROSI</name>
<evidence type="ECO:0000256" key="3">
    <source>
        <dbReference type="ARBA" id="ARBA00022692"/>
    </source>
</evidence>
<dbReference type="InterPro" id="IPR003441">
    <property type="entry name" value="NAC-dom"/>
</dbReference>
<reference evidence="13 14" key="1">
    <citation type="journal article" date="2021" name="Commun. Biol.">
        <title>The genome of Shorea leprosula (Dipterocarpaceae) highlights the ecological relevance of drought in aseasonal tropical rainforests.</title>
        <authorList>
            <person name="Ng K.K.S."/>
            <person name="Kobayashi M.J."/>
            <person name="Fawcett J.A."/>
            <person name="Hatakeyama M."/>
            <person name="Paape T."/>
            <person name="Ng C.H."/>
            <person name="Ang C.C."/>
            <person name="Tnah L.H."/>
            <person name="Lee C.T."/>
            <person name="Nishiyama T."/>
            <person name="Sese J."/>
            <person name="O'Brien M.J."/>
            <person name="Copetti D."/>
            <person name="Mohd Noor M.I."/>
            <person name="Ong R.C."/>
            <person name="Putra M."/>
            <person name="Sireger I.Z."/>
            <person name="Indrioko S."/>
            <person name="Kosugi Y."/>
            <person name="Izuno A."/>
            <person name="Isagi Y."/>
            <person name="Lee S.L."/>
            <person name="Shimizu K.K."/>
        </authorList>
    </citation>
    <scope>NUCLEOTIDE SEQUENCE [LARGE SCALE GENOMIC DNA]</scope>
    <source>
        <strain evidence="13">214</strain>
    </source>
</reference>
<dbReference type="PROSITE" id="PS51005">
    <property type="entry name" value="NAC"/>
    <property type="match status" value="1"/>
</dbReference>
<organism evidence="13 14">
    <name type="scientific">Rubroshorea leprosula</name>
    <dbReference type="NCBI Taxonomy" id="152421"/>
    <lineage>
        <taxon>Eukaryota</taxon>
        <taxon>Viridiplantae</taxon>
        <taxon>Streptophyta</taxon>
        <taxon>Embryophyta</taxon>
        <taxon>Tracheophyta</taxon>
        <taxon>Spermatophyta</taxon>
        <taxon>Magnoliopsida</taxon>
        <taxon>eudicotyledons</taxon>
        <taxon>Gunneridae</taxon>
        <taxon>Pentapetalae</taxon>
        <taxon>rosids</taxon>
        <taxon>malvids</taxon>
        <taxon>Malvales</taxon>
        <taxon>Dipterocarpaceae</taxon>
        <taxon>Rubroshorea</taxon>
    </lineage>
</organism>
<dbReference type="Proteomes" id="UP001054252">
    <property type="component" value="Unassembled WGS sequence"/>
</dbReference>
<dbReference type="FunFam" id="2.170.150.80:FF:000002">
    <property type="entry name" value="Nac domain-containing protein 86"/>
    <property type="match status" value="1"/>
</dbReference>
<evidence type="ECO:0000256" key="9">
    <source>
        <dbReference type="ARBA" id="ARBA00023163"/>
    </source>
</evidence>
<comment type="caution">
    <text evidence="13">The sequence shown here is derived from an EMBL/GenBank/DDBJ whole genome shotgun (WGS) entry which is preliminary data.</text>
</comment>
<keyword evidence="5" id="KW-0805">Transcription regulation</keyword>
<keyword evidence="3 11" id="KW-0812">Transmembrane</keyword>
<evidence type="ECO:0000259" key="12">
    <source>
        <dbReference type="PROSITE" id="PS51005"/>
    </source>
</evidence>
<accession>A0AAV5KLH3</accession>
<keyword evidence="4 11" id="KW-1133">Transmembrane helix</keyword>
<evidence type="ECO:0000313" key="14">
    <source>
        <dbReference type="Proteomes" id="UP001054252"/>
    </source>
</evidence>
<feature type="transmembrane region" description="Helical" evidence="11">
    <location>
        <begin position="527"/>
        <end position="545"/>
    </location>
</feature>
<evidence type="ECO:0000313" key="13">
    <source>
        <dbReference type="EMBL" id="GKV25474.1"/>
    </source>
</evidence>
<dbReference type="PANTHER" id="PTHR31744:SF216">
    <property type="entry name" value="NAC TRANSCRIPTION FACTOR"/>
    <property type="match status" value="1"/>
</dbReference>
<evidence type="ECO:0000256" key="2">
    <source>
        <dbReference type="ARBA" id="ARBA00004167"/>
    </source>
</evidence>
<dbReference type="AlphaFoldDB" id="A0AAV5KLH3"/>
<keyword evidence="6" id="KW-0238">DNA-binding</keyword>
<evidence type="ECO:0000256" key="4">
    <source>
        <dbReference type="ARBA" id="ARBA00022989"/>
    </source>
</evidence>
<dbReference type="SUPFAM" id="SSF101941">
    <property type="entry name" value="NAC domain"/>
    <property type="match status" value="1"/>
</dbReference>
<evidence type="ECO:0000256" key="6">
    <source>
        <dbReference type="ARBA" id="ARBA00023125"/>
    </source>
</evidence>
<keyword evidence="7 11" id="KW-0472">Membrane</keyword>
<dbReference type="Pfam" id="PF02365">
    <property type="entry name" value="NAM"/>
    <property type="match status" value="1"/>
</dbReference>
<dbReference type="PANTHER" id="PTHR31744">
    <property type="entry name" value="PROTEIN CUP-SHAPED COTYLEDON 2-RELATED"/>
    <property type="match status" value="1"/>
</dbReference>
<keyword evidence="14" id="KW-1185">Reference proteome</keyword>
<dbReference type="EMBL" id="BPVZ01000069">
    <property type="protein sequence ID" value="GKV25474.1"/>
    <property type="molecule type" value="Genomic_DNA"/>
</dbReference>
<gene>
    <name evidence="13" type="ORF">SLEP1_g34912</name>
</gene>
<dbReference type="Gene3D" id="2.170.150.80">
    <property type="entry name" value="NAC domain"/>
    <property type="match status" value="1"/>
</dbReference>
<evidence type="ECO:0000256" key="11">
    <source>
        <dbReference type="SAM" id="Phobius"/>
    </source>
</evidence>
<evidence type="ECO:0000256" key="5">
    <source>
        <dbReference type="ARBA" id="ARBA00023015"/>
    </source>
</evidence>
<proteinExistence type="predicted"/>
<dbReference type="GO" id="GO:0005634">
    <property type="term" value="C:nucleus"/>
    <property type="evidence" value="ECO:0007669"/>
    <property type="project" value="UniProtKB-SubCell"/>
</dbReference>